<organism evidence="2 3">
    <name type="scientific">Babesia ovis</name>
    <dbReference type="NCBI Taxonomy" id="5869"/>
    <lineage>
        <taxon>Eukaryota</taxon>
        <taxon>Sar</taxon>
        <taxon>Alveolata</taxon>
        <taxon>Apicomplexa</taxon>
        <taxon>Aconoidasida</taxon>
        <taxon>Piroplasmida</taxon>
        <taxon>Babesiidae</taxon>
        <taxon>Babesia</taxon>
    </lineage>
</organism>
<dbReference type="Proteomes" id="UP001057455">
    <property type="component" value="Unassembled WGS sequence"/>
</dbReference>
<feature type="transmembrane region" description="Helical" evidence="1">
    <location>
        <begin position="125"/>
        <end position="143"/>
    </location>
</feature>
<evidence type="ECO:0000313" key="3">
    <source>
        <dbReference type="Proteomes" id="UP001057455"/>
    </source>
</evidence>
<evidence type="ECO:0000256" key="1">
    <source>
        <dbReference type="SAM" id="Phobius"/>
    </source>
</evidence>
<feature type="transmembrane region" description="Helical" evidence="1">
    <location>
        <begin position="99"/>
        <end position="119"/>
    </location>
</feature>
<gene>
    <name evidence="2" type="ORF">BaOVIS_003150</name>
</gene>
<keyword evidence="3" id="KW-1185">Reference proteome</keyword>
<keyword evidence="1" id="KW-0812">Transmembrane</keyword>
<accession>A0A9W5T8X7</accession>
<keyword evidence="1" id="KW-1133">Transmembrane helix</keyword>
<keyword evidence="1" id="KW-0472">Membrane</keyword>
<proteinExistence type="predicted"/>
<protein>
    <submittedName>
        <fullName evidence="2">COPI associated protein</fullName>
    </submittedName>
</protein>
<comment type="caution">
    <text evidence="2">The sequence shown here is derived from an EMBL/GenBank/DDBJ whole genome shotgun (WGS) entry which is preliminary data.</text>
</comment>
<evidence type="ECO:0000313" key="2">
    <source>
        <dbReference type="EMBL" id="GFE52911.1"/>
    </source>
</evidence>
<dbReference type="EMBL" id="BLIY01000003">
    <property type="protein sequence ID" value="GFE52911.1"/>
    <property type="molecule type" value="Genomic_DNA"/>
</dbReference>
<feature type="transmembrane region" description="Helical" evidence="1">
    <location>
        <begin position="60"/>
        <end position="78"/>
    </location>
</feature>
<feature type="transmembrane region" description="Helical" evidence="1">
    <location>
        <begin position="34"/>
        <end position="54"/>
    </location>
</feature>
<sequence>MNLTELPTMESESPMMAEFDHQSHSSDRKVLRSFCFLSGCAMCVVSALNILNILSIGKPALYILNIIQGIFGFSIMVFEGDEYSSLAPYANVLDVHFKFLHFYMGRALFFALVGLHCALLTQLSVLYYPLALIWIGVASFIIANRQRESLSWYQE</sequence>
<dbReference type="AlphaFoldDB" id="A0A9W5T8X7"/>
<reference evidence="2" key="1">
    <citation type="submission" date="2019-12" db="EMBL/GenBank/DDBJ databases">
        <title>Genome sequence of Babesia ovis.</title>
        <authorList>
            <person name="Yamagishi J."/>
            <person name="Sevinc F."/>
            <person name="Xuan X."/>
        </authorList>
    </citation>
    <scope>NUCLEOTIDE SEQUENCE</scope>
    <source>
        <strain evidence="2">Selcuk</strain>
    </source>
</reference>
<dbReference type="OrthoDB" id="423534at2759"/>
<name>A0A9W5T8X7_BABOV</name>